<accession>A0A542Z942</accession>
<dbReference type="Gene3D" id="3.40.50.1820">
    <property type="entry name" value="alpha/beta hydrolase"/>
    <property type="match status" value="1"/>
</dbReference>
<proteinExistence type="predicted"/>
<dbReference type="RefSeq" id="WP_141790235.1">
    <property type="nucleotide sequence ID" value="NZ_BAAAKX010000015.1"/>
</dbReference>
<evidence type="ECO:0000313" key="2">
    <source>
        <dbReference type="EMBL" id="TQL56868.1"/>
    </source>
</evidence>
<dbReference type="EMBL" id="VFOQ01000002">
    <property type="protein sequence ID" value="TQL56868.1"/>
    <property type="molecule type" value="Genomic_DNA"/>
</dbReference>
<dbReference type="AlphaFoldDB" id="A0A542Z942"/>
<dbReference type="InterPro" id="IPR029058">
    <property type="entry name" value="AB_hydrolase_fold"/>
</dbReference>
<dbReference type="SUPFAM" id="SSF53474">
    <property type="entry name" value="alpha/beta-Hydrolases"/>
    <property type="match status" value="1"/>
</dbReference>
<protein>
    <submittedName>
        <fullName evidence="2">Putative esterase</fullName>
    </submittedName>
</protein>
<gene>
    <name evidence="2" type="ORF">FB474_3631</name>
</gene>
<evidence type="ECO:0000259" key="1">
    <source>
        <dbReference type="Pfam" id="PF00561"/>
    </source>
</evidence>
<organism evidence="2 3">
    <name type="scientific">Oryzihumus leptocrescens</name>
    <dbReference type="NCBI Taxonomy" id="297536"/>
    <lineage>
        <taxon>Bacteria</taxon>
        <taxon>Bacillati</taxon>
        <taxon>Actinomycetota</taxon>
        <taxon>Actinomycetes</taxon>
        <taxon>Micrococcales</taxon>
        <taxon>Intrasporangiaceae</taxon>
        <taxon>Oryzihumus</taxon>
    </lineage>
</organism>
<comment type="caution">
    <text evidence="2">The sequence shown here is derived from an EMBL/GenBank/DDBJ whole genome shotgun (WGS) entry which is preliminary data.</text>
</comment>
<keyword evidence="3" id="KW-1185">Reference proteome</keyword>
<dbReference type="Proteomes" id="UP000319514">
    <property type="component" value="Unassembled WGS sequence"/>
</dbReference>
<dbReference type="GO" id="GO:0003824">
    <property type="term" value="F:catalytic activity"/>
    <property type="evidence" value="ECO:0007669"/>
    <property type="project" value="UniProtKB-ARBA"/>
</dbReference>
<dbReference type="OrthoDB" id="3366509at2"/>
<dbReference type="InterPro" id="IPR000073">
    <property type="entry name" value="AB_hydrolase_1"/>
</dbReference>
<sequence length="222" mass="23594">MAPRTPTLTVDFAGDDPQAVALVLHGGQQRSGRPVHPWNLAALRMVPFARRIAEVGDGRIAVARLRYAVRGWNAPALAPVADTEWALDEVRARLGDLPVALVGHSMGGRSAIYAAGHDSVTTVVGLAPWLEQGDPSEQLGGRQVLLVHGTADRMTSHRATANFANRIKAEGVDVTLVHRLGERHAMLRNASAWHDLAADFTCSSLVGAAPSAIVDTRKDAAS</sequence>
<evidence type="ECO:0000313" key="3">
    <source>
        <dbReference type="Proteomes" id="UP000319514"/>
    </source>
</evidence>
<reference evidence="2 3" key="1">
    <citation type="submission" date="2019-06" db="EMBL/GenBank/DDBJ databases">
        <title>Sequencing the genomes of 1000 actinobacteria strains.</title>
        <authorList>
            <person name="Klenk H.-P."/>
        </authorList>
    </citation>
    <scope>NUCLEOTIDE SEQUENCE [LARGE SCALE GENOMIC DNA]</scope>
    <source>
        <strain evidence="2 3">DSM 18082</strain>
    </source>
</reference>
<feature type="domain" description="AB hydrolase-1" evidence="1">
    <location>
        <begin position="79"/>
        <end position="165"/>
    </location>
</feature>
<dbReference type="Pfam" id="PF00561">
    <property type="entry name" value="Abhydrolase_1"/>
    <property type="match status" value="1"/>
</dbReference>
<name>A0A542Z942_9MICO</name>